<gene>
    <name evidence="1" type="ORF">Verru16b_01404</name>
</gene>
<dbReference type="EMBL" id="CP016094">
    <property type="protein sequence ID" value="AOS44343.1"/>
    <property type="molecule type" value="Genomic_DNA"/>
</dbReference>
<accession>A0A1D8ATX8</accession>
<proteinExistence type="predicted"/>
<dbReference type="AlphaFoldDB" id="A0A1D8ATX8"/>
<keyword evidence="2" id="KW-1185">Reference proteome</keyword>
<dbReference type="KEGG" id="obg:Verru16b_01404"/>
<sequence length="81" mass="9086">MHTTLLPDALKGKIRKSYEEAVTQLSAPADSSQAVKVAAFVLYPDYNVDPIDVELSSLFLDFCTEIELPDYPIRLRILENS</sequence>
<evidence type="ECO:0000313" key="1">
    <source>
        <dbReference type="EMBL" id="AOS44343.1"/>
    </source>
</evidence>
<reference evidence="1 2" key="1">
    <citation type="submission" date="2016-06" db="EMBL/GenBank/DDBJ databases">
        <title>Three novel species with peptidoglycan cell walls form the new genus Lacunisphaera gen. nov. in the family Opitutaceae of the verrucomicrobial subdivision 4.</title>
        <authorList>
            <person name="Rast P."/>
            <person name="Gloeckner I."/>
            <person name="Jogler M."/>
            <person name="Boedeker C."/>
            <person name="Jeske O."/>
            <person name="Wiegand S."/>
            <person name="Reinhardt R."/>
            <person name="Schumann P."/>
            <person name="Rohde M."/>
            <person name="Spring S."/>
            <person name="Gloeckner F.O."/>
            <person name="Jogler C."/>
        </authorList>
    </citation>
    <scope>NUCLEOTIDE SEQUENCE [LARGE SCALE GENOMIC DNA]</scope>
    <source>
        <strain evidence="1 2">IG16b</strain>
    </source>
</reference>
<dbReference type="RefSeq" id="WP_069961596.1">
    <property type="nucleotide sequence ID" value="NZ_CP016094.1"/>
</dbReference>
<name>A0A1D8ATX8_9BACT</name>
<dbReference type="Proteomes" id="UP000095228">
    <property type="component" value="Chromosome"/>
</dbReference>
<organism evidence="1 2">
    <name type="scientific">Lacunisphaera limnophila</name>
    <dbReference type="NCBI Taxonomy" id="1838286"/>
    <lineage>
        <taxon>Bacteria</taxon>
        <taxon>Pseudomonadati</taxon>
        <taxon>Verrucomicrobiota</taxon>
        <taxon>Opitutia</taxon>
        <taxon>Opitutales</taxon>
        <taxon>Opitutaceae</taxon>
        <taxon>Lacunisphaera</taxon>
    </lineage>
</organism>
<protein>
    <submittedName>
        <fullName evidence="1">Uncharacterized protein</fullName>
    </submittedName>
</protein>
<evidence type="ECO:0000313" key="2">
    <source>
        <dbReference type="Proteomes" id="UP000095228"/>
    </source>
</evidence>